<evidence type="ECO:0000313" key="1">
    <source>
        <dbReference type="EMBL" id="TCS66981.1"/>
    </source>
</evidence>
<dbReference type="EMBL" id="SLZU01000001">
    <property type="protein sequence ID" value="TCS66981.1"/>
    <property type="molecule type" value="Genomic_DNA"/>
</dbReference>
<accession>A0A4R3JL90</accession>
<keyword evidence="2" id="KW-1185">Reference proteome</keyword>
<comment type="caution">
    <text evidence="1">The sequence shown here is derived from an EMBL/GenBank/DDBJ whole genome shotgun (WGS) entry which is preliminary data.</text>
</comment>
<protein>
    <submittedName>
        <fullName evidence="1">Uncharacterized protein</fullName>
    </submittedName>
</protein>
<organism evidence="1 2">
    <name type="scientific">Primorskyibacter sedentarius</name>
    <dbReference type="NCBI Taxonomy" id="745311"/>
    <lineage>
        <taxon>Bacteria</taxon>
        <taxon>Pseudomonadati</taxon>
        <taxon>Pseudomonadota</taxon>
        <taxon>Alphaproteobacteria</taxon>
        <taxon>Rhodobacterales</taxon>
        <taxon>Roseobacteraceae</taxon>
        <taxon>Primorskyibacter</taxon>
    </lineage>
</organism>
<evidence type="ECO:0000313" key="2">
    <source>
        <dbReference type="Proteomes" id="UP000295696"/>
    </source>
</evidence>
<name>A0A4R3JL90_9RHOB</name>
<dbReference type="Proteomes" id="UP000295696">
    <property type="component" value="Unassembled WGS sequence"/>
</dbReference>
<reference evidence="1 2" key="1">
    <citation type="submission" date="2019-03" db="EMBL/GenBank/DDBJ databases">
        <title>Genomic Encyclopedia of Type Strains, Phase IV (KMG-IV): sequencing the most valuable type-strain genomes for metagenomic binning, comparative biology and taxonomic classification.</title>
        <authorList>
            <person name="Goeker M."/>
        </authorList>
    </citation>
    <scope>NUCLEOTIDE SEQUENCE [LARGE SCALE GENOMIC DNA]</scope>
    <source>
        <strain evidence="1 2">DSM 104836</strain>
    </source>
</reference>
<dbReference type="AlphaFoldDB" id="A0A4R3JL90"/>
<sequence length="176" mass="19605">MCEVLTVDDFRADCTRCAGLCCVAFPFDKSEDFALDKPVDVPCPNLRQDYKCRIHDSLAEKGFSGCVRYDCLGAGQIVTQELYRGIGWRENPAQFAPMMDAFRKAREVQSLRAMLTAAARFPLSEAENAARLELLTACTPSEEWSISWIEGILSGPLPTDVRSFVASLKHHIERPG</sequence>
<proteinExistence type="predicted"/>
<gene>
    <name evidence="1" type="ORF">EDD52_10170</name>
</gene>